<dbReference type="RefSeq" id="XP_062636988.1">
    <property type="nucleotide sequence ID" value="XM_062777254.1"/>
</dbReference>
<protein>
    <submittedName>
        <fullName evidence="3">Kinase-like domain-containing protein</fullName>
    </submittedName>
</protein>
<dbReference type="Gene3D" id="1.10.510.10">
    <property type="entry name" value="Transferase(Phosphotransferase) domain 1"/>
    <property type="match status" value="1"/>
</dbReference>
<keyword evidence="4" id="KW-1185">Reference proteome</keyword>
<comment type="caution">
    <text evidence="3">The sequence shown here is derived from an EMBL/GenBank/DDBJ whole genome shotgun (WGS) entry which is preliminary data.</text>
</comment>
<feature type="region of interest" description="Disordered" evidence="1">
    <location>
        <begin position="27"/>
        <end position="70"/>
    </location>
</feature>
<dbReference type="PROSITE" id="PS50011">
    <property type="entry name" value="PROTEIN_KINASE_DOM"/>
    <property type="match status" value="1"/>
</dbReference>
<dbReference type="GO" id="GO:0005737">
    <property type="term" value="C:cytoplasm"/>
    <property type="evidence" value="ECO:0007669"/>
    <property type="project" value="TreeGrafter"/>
</dbReference>
<dbReference type="InterPro" id="IPR008271">
    <property type="entry name" value="Ser/Thr_kinase_AS"/>
</dbReference>
<proteinExistence type="predicted"/>
<dbReference type="SUPFAM" id="SSF56112">
    <property type="entry name" value="Protein kinase-like (PK-like)"/>
    <property type="match status" value="1"/>
</dbReference>
<evidence type="ECO:0000259" key="2">
    <source>
        <dbReference type="PROSITE" id="PS50011"/>
    </source>
</evidence>
<feature type="compositionally biased region" description="Polar residues" evidence="1">
    <location>
        <begin position="32"/>
        <end position="42"/>
    </location>
</feature>
<dbReference type="SMART" id="SM00220">
    <property type="entry name" value="S_TKc"/>
    <property type="match status" value="1"/>
</dbReference>
<dbReference type="GeneID" id="87813867"/>
<organism evidence="3 4">
    <name type="scientific">Dichotomopilus funicola</name>
    <dbReference type="NCBI Taxonomy" id="1934379"/>
    <lineage>
        <taxon>Eukaryota</taxon>
        <taxon>Fungi</taxon>
        <taxon>Dikarya</taxon>
        <taxon>Ascomycota</taxon>
        <taxon>Pezizomycotina</taxon>
        <taxon>Sordariomycetes</taxon>
        <taxon>Sordariomycetidae</taxon>
        <taxon>Sordariales</taxon>
        <taxon>Chaetomiaceae</taxon>
        <taxon>Dichotomopilus</taxon>
    </lineage>
</organism>
<accession>A0AAN6ZM77</accession>
<sequence length="381" mass="43155">MRPSAFHLSTQTLRRRLPPFYQTSALLRPLSRPQNSPQNTTHGYRFASTPPAPAPAAESSIGEPLPEGSYVDSSQGKRYIIGNVLTGRKRPRIWHVYSATHEGKNFRLNDIVPAKFDSVVSLQERIKHSRYIQTAVDSIPERHMLVYPRSKKSLARLGIAALSSTAKKAIIKDVLTGLEDLHDKHIIHNDIKPANIMMDTFKEESSDITSYKPQISGLQRAVVLSSEDKGLTGRLSRLYLWRSPEAWAEGIQNTPSDIYSFALVAILVWTGRMVLLSGETGPPWSNKGGQQILRNHLSYFGGETEDFEGFVRYHGGDDNPFVQRVKDLLSTFNEERPREPFSGWTWVDPRFRDLICKMTCMDPLRRITAREALGHPWFAED</sequence>
<reference evidence="3" key="1">
    <citation type="journal article" date="2023" name="Mol. Phylogenet. Evol.">
        <title>Genome-scale phylogeny and comparative genomics of the fungal order Sordariales.</title>
        <authorList>
            <person name="Hensen N."/>
            <person name="Bonometti L."/>
            <person name="Westerberg I."/>
            <person name="Brannstrom I.O."/>
            <person name="Guillou S."/>
            <person name="Cros-Aarteil S."/>
            <person name="Calhoun S."/>
            <person name="Haridas S."/>
            <person name="Kuo A."/>
            <person name="Mondo S."/>
            <person name="Pangilinan J."/>
            <person name="Riley R."/>
            <person name="LaButti K."/>
            <person name="Andreopoulos B."/>
            <person name="Lipzen A."/>
            <person name="Chen C."/>
            <person name="Yan M."/>
            <person name="Daum C."/>
            <person name="Ng V."/>
            <person name="Clum A."/>
            <person name="Steindorff A."/>
            <person name="Ohm R.A."/>
            <person name="Martin F."/>
            <person name="Silar P."/>
            <person name="Natvig D.O."/>
            <person name="Lalanne C."/>
            <person name="Gautier V."/>
            <person name="Ament-Velasquez S.L."/>
            <person name="Kruys A."/>
            <person name="Hutchinson M.I."/>
            <person name="Powell A.J."/>
            <person name="Barry K."/>
            <person name="Miller A.N."/>
            <person name="Grigoriev I.V."/>
            <person name="Debuchy R."/>
            <person name="Gladieux P."/>
            <person name="Hiltunen Thoren M."/>
            <person name="Johannesson H."/>
        </authorList>
    </citation>
    <scope>NUCLEOTIDE SEQUENCE</scope>
    <source>
        <strain evidence="3">CBS 141.50</strain>
    </source>
</reference>
<evidence type="ECO:0000256" key="1">
    <source>
        <dbReference type="SAM" id="MobiDB-lite"/>
    </source>
</evidence>
<keyword evidence="3" id="KW-0418">Kinase</keyword>
<dbReference type="InterPro" id="IPR000719">
    <property type="entry name" value="Prot_kinase_dom"/>
</dbReference>
<dbReference type="AlphaFoldDB" id="A0AAN6ZM77"/>
<reference evidence="3" key="2">
    <citation type="submission" date="2023-05" db="EMBL/GenBank/DDBJ databases">
        <authorList>
            <consortium name="Lawrence Berkeley National Laboratory"/>
            <person name="Steindorff A."/>
            <person name="Hensen N."/>
            <person name="Bonometti L."/>
            <person name="Westerberg I."/>
            <person name="Brannstrom I.O."/>
            <person name="Guillou S."/>
            <person name="Cros-Aarteil S."/>
            <person name="Calhoun S."/>
            <person name="Haridas S."/>
            <person name="Kuo A."/>
            <person name="Mondo S."/>
            <person name="Pangilinan J."/>
            <person name="Riley R."/>
            <person name="Labutti K."/>
            <person name="Andreopoulos B."/>
            <person name="Lipzen A."/>
            <person name="Chen C."/>
            <person name="Yanf M."/>
            <person name="Daum C."/>
            <person name="Ng V."/>
            <person name="Clum A."/>
            <person name="Ohm R."/>
            <person name="Martin F."/>
            <person name="Silar P."/>
            <person name="Natvig D."/>
            <person name="Lalanne C."/>
            <person name="Gautier V."/>
            <person name="Ament-Velasquez S.L."/>
            <person name="Kruys A."/>
            <person name="Hutchinson M.I."/>
            <person name="Powell A.J."/>
            <person name="Barry K."/>
            <person name="Miller A.N."/>
            <person name="Grigoriev I.V."/>
            <person name="Debuchy R."/>
            <person name="Gladieux P."/>
            <person name="Thoren M.H."/>
            <person name="Johannesson H."/>
        </authorList>
    </citation>
    <scope>NUCLEOTIDE SEQUENCE</scope>
    <source>
        <strain evidence="3">CBS 141.50</strain>
    </source>
</reference>
<evidence type="ECO:0000313" key="4">
    <source>
        <dbReference type="Proteomes" id="UP001302676"/>
    </source>
</evidence>
<dbReference type="PANTHER" id="PTHR24361">
    <property type="entry name" value="MITOGEN-ACTIVATED KINASE KINASE KINASE"/>
    <property type="match status" value="1"/>
</dbReference>
<gene>
    <name evidence="3" type="ORF">C8A04DRAFT_12209</name>
</gene>
<name>A0AAN6ZM77_9PEZI</name>
<dbReference type="GO" id="GO:0004674">
    <property type="term" value="F:protein serine/threonine kinase activity"/>
    <property type="evidence" value="ECO:0007669"/>
    <property type="project" value="TreeGrafter"/>
</dbReference>
<evidence type="ECO:0000313" key="3">
    <source>
        <dbReference type="EMBL" id="KAK4143617.1"/>
    </source>
</evidence>
<dbReference type="GO" id="GO:0005524">
    <property type="term" value="F:ATP binding"/>
    <property type="evidence" value="ECO:0007669"/>
    <property type="project" value="InterPro"/>
</dbReference>
<feature type="domain" description="Protein kinase" evidence="2">
    <location>
        <begin position="59"/>
        <end position="378"/>
    </location>
</feature>
<dbReference type="Proteomes" id="UP001302676">
    <property type="component" value="Unassembled WGS sequence"/>
</dbReference>
<dbReference type="Pfam" id="PF00069">
    <property type="entry name" value="Pkinase"/>
    <property type="match status" value="1"/>
</dbReference>
<dbReference type="PROSITE" id="PS00108">
    <property type="entry name" value="PROTEIN_KINASE_ST"/>
    <property type="match status" value="1"/>
</dbReference>
<dbReference type="InterPro" id="IPR011009">
    <property type="entry name" value="Kinase-like_dom_sf"/>
</dbReference>
<dbReference type="EMBL" id="MU853584">
    <property type="protein sequence ID" value="KAK4143617.1"/>
    <property type="molecule type" value="Genomic_DNA"/>
</dbReference>
<dbReference type="InterPro" id="IPR053235">
    <property type="entry name" value="Ser_Thr_kinase"/>
</dbReference>
<keyword evidence="3" id="KW-0808">Transferase</keyword>